<dbReference type="Proteomes" id="UP000216433">
    <property type="component" value="Unassembled WGS sequence"/>
</dbReference>
<evidence type="ECO:0000256" key="3">
    <source>
        <dbReference type="ARBA" id="ARBA00023143"/>
    </source>
</evidence>
<dbReference type="InterPro" id="IPR042187">
    <property type="entry name" value="Flagellin_C_sub2"/>
</dbReference>
<feature type="domain" description="Flagellin N-terminal" evidence="5">
    <location>
        <begin position="5"/>
        <end position="142"/>
    </location>
</feature>
<evidence type="ECO:0000259" key="6">
    <source>
        <dbReference type="Pfam" id="PF00700"/>
    </source>
</evidence>
<sequence length="396" mass="40642">MAQVINTNTMSLNAQRNLSTSGSSLATTIQRLSSGSRINSAKDDAAGLAISERFGTQIRGTDVAIRNANDGISLAQVAEGSLTEIGNNLQRVRELSVQAANATNSASDRKALQAEVTQLVSEIDRVAKQSDFNGTKLLDGSFSSQLFQVGANAGQAIAIDKTIDAKANALGGAKFDTNSLALADPGTNADFKVTGLQINGVTIADVDVKQGADAAATGKASREALVTAINAKIGETGVYAEVNGTAGVTLTSVKDSVNADGSFKAITASVGTWTGATAPTFTATTAAAAPAAKYASNLDVSTVKGAQQAMEIVDKALGAINSTRADLGAVQNRFTSVVANLQTSSENLSASRSRIKDTDFAKETAELTRTQILQQAGTAMLAQANQVPQGVLSLLR</sequence>
<dbReference type="Pfam" id="PF00700">
    <property type="entry name" value="Flagellin_C"/>
    <property type="match status" value="1"/>
</dbReference>
<evidence type="ECO:0000256" key="2">
    <source>
        <dbReference type="ARBA" id="ARBA00022525"/>
    </source>
</evidence>
<keyword evidence="3 4" id="KW-0975">Bacterial flagellum</keyword>
<keyword evidence="7" id="KW-0969">Cilium</keyword>
<keyword evidence="7" id="KW-0282">Flagellum</keyword>
<dbReference type="Gene3D" id="3.30.70.2120">
    <property type="match status" value="1"/>
</dbReference>
<dbReference type="NCBIfam" id="NF006467">
    <property type="entry name" value="PRK08869.1-2"/>
    <property type="match status" value="1"/>
</dbReference>
<dbReference type="GO" id="GO:0009288">
    <property type="term" value="C:bacterial-type flagellum"/>
    <property type="evidence" value="ECO:0007669"/>
    <property type="project" value="UniProtKB-SubCell"/>
</dbReference>
<dbReference type="Gene3D" id="6.10.280.190">
    <property type="match status" value="1"/>
</dbReference>
<organism evidence="7 8">
    <name type="scientific">Stenotrophomonas maltophilia</name>
    <name type="common">Pseudomonas maltophilia</name>
    <name type="synonym">Xanthomonas maltophilia</name>
    <dbReference type="NCBI Taxonomy" id="40324"/>
    <lineage>
        <taxon>Bacteria</taxon>
        <taxon>Pseudomonadati</taxon>
        <taxon>Pseudomonadota</taxon>
        <taxon>Gammaproteobacteria</taxon>
        <taxon>Lysobacterales</taxon>
        <taxon>Lysobacteraceae</taxon>
        <taxon>Stenotrophomonas</taxon>
        <taxon>Stenotrophomonas maltophilia group</taxon>
    </lineage>
</organism>
<comment type="similarity">
    <text evidence="1 4">Belongs to the bacterial flagellin family.</text>
</comment>
<evidence type="ECO:0000313" key="7">
    <source>
        <dbReference type="EMBL" id="PAM71399.1"/>
    </source>
</evidence>
<gene>
    <name evidence="7" type="ORF">CEK00_11055</name>
</gene>
<dbReference type="InterPro" id="IPR001029">
    <property type="entry name" value="Flagellin_N"/>
</dbReference>
<dbReference type="RefSeq" id="WP_095377991.1">
    <property type="nucleotide sequence ID" value="NZ_JACLBH010000001.1"/>
</dbReference>
<reference evidence="7 8" key="1">
    <citation type="submission" date="2017-06" db="EMBL/GenBank/DDBJ databases">
        <title>Genome sequencing and assembly of Stenotrophomonas maltophilia DF07.</title>
        <authorList>
            <person name="Iyer R."/>
        </authorList>
    </citation>
    <scope>NUCLEOTIDE SEQUENCE [LARGE SCALE GENOMIC DNA]</scope>
    <source>
        <strain evidence="7 8">DF07</strain>
    </source>
</reference>
<evidence type="ECO:0000259" key="5">
    <source>
        <dbReference type="Pfam" id="PF00669"/>
    </source>
</evidence>
<accession>A0A270NH19</accession>
<dbReference type="GO" id="GO:0005576">
    <property type="term" value="C:extracellular region"/>
    <property type="evidence" value="ECO:0007669"/>
    <property type="project" value="UniProtKB-SubCell"/>
</dbReference>
<evidence type="ECO:0000313" key="8">
    <source>
        <dbReference type="Proteomes" id="UP000216433"/>
    </source>
</evidence>
<dbReference type="Pfam" id="PF00669">
    <property type="entry name" value="Flagellin_N"/>
    <property type="match status" value="1"/>
</dbReference>
<dbReference type="PRINTS" id="PR00207">
    <property type="entry name" value="FLAGELLIN"/>
</dbReference>
<feature type="domain" description="Flagellin C-terminal" evidence="6">
    <location>
        <begin position="310"/>
        <end position="395"/>
    </location>
</feature>
<dbReference type="GO" id="GO:0005198">
    <property type="term" value="F:structural molecule activity"/>
    <property type="evidence" value="ECO:0007669"/>
    <property type="project" value="UniProtKB-UniRule"/>
</dbReference>
<dbReference type="InterPro" id="IPR001492">
    <property type="entry name" value="Flagellin"/>
</dbReference>
<evidence type="ECO:0000256" key="4">
    <source>
        <dbReference type="RuleBase" id="RU362073"/>
    </source>
</evidence>
<dbReference type="PANTHER" id="PTHR42792">
    <property type="entry name" value="FLAGELLIN"/>
    <property type="match status" value="1"/>
</dbReference>
<dbReference type="EMBL" id="NJGC01000011">
    <property type="protein sequence ID" value="PAM71399.1"/>
    <property type="molecule type" value="Genomic_DNA"/>
</dbReference>
<keyword evidence="7" id="KW-0966">Cell projection</keyword>
<dbReference type="SUPFAM" id="SSF64518">
    <property type="entry name" value="Phase 1 flagellin"/>
    <property type="match status" value="1"/>
</dbReference>
<name>A0A270NH19_STEMA</name>
<keyword evidence="2 4" id="KW-0964">Secreted</keyword>
<dbReference type="Gene3D" id="6.10.10.10">
    <property type="entry name" value="Flagellar export chaperone, C-terminal domain"/>
    <property type="match status" value="1"/>
</dbReference>
<dbReference type="Gene3D" id="1.20.1330.10">
    <property type="entry name" value="f41 fragment of flagellin, N-terminal domain"/>
    <property type="match status" value="1"/>
</dbReference>
<dbReference type="PANTHER" id="PTHR42792:SF2">
    <property type="entry name" value="FLAGELLIN"/>
    <property type="match status" value="1"/>
</dbReference>
<evidence type="ECO:0000256" key="1">
    <source>
        <dbReference type="ARBA" id="ARBA00005709"/>
    </source>
</evidence>
<comment type="caution">
    <text evidence="7">The sequence shown here is derived from an EMBL/GenBank/DDBJ whole genome shotgun (WGS) entry which is preliminary data.</text>
</comment>
<dbReference type="InterPro" id="IPR046358">
    <property type="entry name" value="Flagellin_C"/>
</dbReference>
<proteinExistence type="inferred from homology"/>
<protein>
    <recommendedName>
        <fullName evidence="4">Flagellin</fullName>
    </recommendedName>
</protein>
<dbReference type="AlphaFoldDB" id="A0A270NH19"/>
<comment type="function">
    <text evidence="4">Flagellin is the subunit protein which polymerizes to form the filaments of bacterial flagella.</text>
</comment>
<comment type="subcellular location">
    <subcellularLocation>
        <location evidence="4">Secreted</location>
    </subcellularLocation>
    <subcellularLocation>
        <location evidence="4">Bacterial flagellum</location>
    </subcellularLocation>
</comment>